<evidence type="ECO:0000313" key="3">
    <source>
        <dbReference type="Proteomes" id="UP001501727"/>
    </source>
</evidence>
<dbReference type="PRINTS" id="PR00834">
    <property type="entry name" value="PROTEASES2C"/>
</dbReference>
<keyword evidence="1" id="KW-0732">Signal</keyword>
<sequence length="666" mass="72774">MAHDVSGAPAGRAIWLACLLLIACMTATGTATAASLAPERLPAIQAATYEVVAAKPVDDPLSYEKPLPLELLPFQERNDKYYSIGTAFAIGNGRYVTASHVLMTGANSLWGPPALRDNGGKVYAIDKVVKFSMHQDFVVFTLAEQPGSDVLELDTGAAPGQTVYSVGNAYGTGVVLRDGLYTSDTPEQQDGRWKWMRFSAAASPGNSGGPLLNQDGKVIGVVMAKSPNENLNYALPIGELMDAPDDVAAIDVRSSYQFDVFNSTLSGTLKERFALPLPLGAFLDTVMQRSNTFFDAQLAELLAQQRERLFPDGEGSTRLLHRIADMGDFPKMVARDSNGTWVLAGNEENNLRLSANGYLSSGSFGRTMLFHLRKPDDVPAKALYGDPAVPMDLLLKSGFIKRNVGGDSVMVTSLGKPHLDTTHADAWGRRWQVWEWTLPYANARLLVLALPVPNGYVGLVRSGTSIQSYDQLINARALADFAYVNLDGTLAQWRDYLAQPELHPAALRGIDIDFEYGKRFHYASPRLEVDTTPALQAIEADSVLTLGFAFFGDGGKATWDVAELWMSAKANDQDYVMLVREQAPAASMDDEDRNDWARVRERRHPYDAIARNGEDRTRITGVVDAPKGGDAQVLYTAHSVREGKQSQEAMADKLKLLLDGIKVHER</sequence>
<reference evidence="3" key="1">
    <citation type="journal article" date="2019" name="Int. J. Syst. Evol. Microbiol.">
        <title>The Global Catalogue of Microorganisms (GCM) 10K type strain sequencing project: providing services to taxonomists for standard genome sequencing and annotation.</title>
        <authorList>
            <consortium name="The Broad Institute Genomics Platform"/>
            <consortium name="The Broad Institute Genome Sequencing Center for Infectious Disease"/>
            <person name="Wu L."/>
            <person name="Ma J."/>
        </authorList>
    </citation>
    <scope>NUCLEOTIDE SEQUENCE [LARGE SCALE GENOMIC DNA]</scope>
    <source>
        <strain evidence="3">JCM 16916</strain>
    </source>
</reference>
<feature type="chain" id="PRO_5047201264" evidence="1">
    <location>
        <begin position="34"/>
        <end position="666"/>
    </location>
</feature>
<accession>A0ABP7MYP8</accession>
<dbReference type="GO" id="GO:0006508">
    <property type="term" value="P:proteolysis"/>
    <property type="evidence" value="ECO:0007669"/>
    <property type="project" value="UniProtKB-KW"/>
</dbReference>
<proteinExistence type="predicted"/>
<dbReference type="PANTHER" id="PTHR43019:SF23">
    <property type="entry name" value="PROTEASE DO-LIKE 5, CHLOROPLASTIC"/>
    <property type="match status" value="1"/>
</dbReference>
<evidence type="ECO:0000313" key="2">
    <source>
        <dbReference type="EMBL" id="GAA3933010.1"/>
    </source>
</evidence>
<name>A0ABP7MYP8_9GAMM</name>
<dbReference type="Pfam" id="PF13365">
    <property type="entry name" value="Trypsin_2"/>
    <property type="match status" value="1"/>
</dbReference>
<keyword evidence="3" id="KW-1185">Reference proteome</keyword>
<evidence type="ECO:0000256" key="1">
    <source>
        <dbReference type="SAM" id="SignalP"/>
    </source>
</evidence>
<dbReference type="Gene3D" id="2.40.10.120">
    <property type="match status" value="1"/>
</dbReference>
<dbReference type="GO" id="GO:0008233">
    <property type="term" value="F:peptidase activity"/>
    <property type="evidence" value="ECO:0007669"/>
    <property type="project" value="UniProtKB-KW"/>
</dbReference>
<dbReference type="EMBL" id="BAAAZU010000031">
    <property type="protein sequence ID" value="GAA3933010.1"/>
    <property type="molecule type" value="Genomic_DNA"/>
</dbReference>
<dbReference type="RefSeq" id="WP_344760688.1">
    <property type="nucleotide sequence ID" value="NZ_BAAAZU010000031.1"/>
</dbReference>
<gene>
    <name evidence="2" type="ORF">GCM10022229_28430</name>
</gene>
<dbReference type="SUPFAM" id="SSF50494">
    <property type="entry name" value="Trypsin-like serine proteases"/>
    <property type="match status" value="1"/>
</dbReference>
<keyword evidence="2" id="KW-0645">Protease</keyword>
<organism evidence="2 3">
    <name type="scientific">Luteimonas lutimaris</name>
    <dbReference type="NCBI Taxonomy" id="698645"/>
    <lineage>
        <taxon>Bacteria</taxon>
        <taxon>Pseudomonadati</taxon>
        <taxon>Pseudomonadota</taxon>
        <taxon>Gammaproteobacteria</taxon>
        <taxon>Lysobacterales</taxon>
        <taxon>Lysobacteraceae</taxon>
        <taxon>Luteimonas</taxon>
    </lineage>
</organism>
<dbReference type="InterPro" id="IPR009003">
    <property type="entry name" value="Peptidase_S1_PA"/>
</dbReference>
<keyword evidence="2" id="KW-0378">Hydrolase</keyword>
<dbReference type="PANTHER" id="PTHR43019">
    <property type="entry name" value="SERINE ENDOPROTEASE DEGS"/>
    <property type="match status" value="1"/>
</dbReference>
<feature type="signal peptide" evidence="1">
    <location>
        <begin position="1"/>
        <end position="33"/>
    </location>
</feature>
<protein>
    <submittedName>
        <fullName evidence="2">Serine protease</fullName>
    </submittedName>
</protein>
<dbReference type="Proteomes" id="UP001501727">
    <property type="component" value="Unassembled WGS sequence"/>
</dbReference>
<comment type="caution">
    <text evidence="2">The sequence shown here is derived from an EMBL/GenBank/DDBJ whole genome shotgun (WGS) entry which is preliminary data.</text>
</comment>
<dbReference type="InterPro" id="IPR001940">
    <property type="entry name" value="Peptidase_S1C"/>
</dbReference>